<evidence type="ECO:0000313" key="5">
    <source>
        <dbReference type="EMBL" id="GFS45948.1"/>
    </source>
</evidence>
<organism evidence="5 6">
    <name type="scientific">Actinidia rufa</name>
    <dbReference type="NCBI Taxonomy" id="165716"/>
    <lineage>
        <taxon>Eukaryota</taxon>
        <taxon>Viridiplantae</taxon>
        <taxon>Streptophyta</taxon>
        <taxon>Embryophyta</taxon>
        <taxon>Tracheophyta</taxon>
        <taxon>Spermatophyta</taxon>
        <taxon>Magnoliopsida</taxon>
        <taxon>eudicotyledons</taxon>
        <taxon>Gunneridae</taxon>
        <taxon>Pentapetalae</taxon>
        <taxon>asterids</taxon>
        <taxon>Ericales</taxon>
        <taxon>Actinidiaceae</taxon>
        <taxon>Actinidia</taxon>
    </lineage>
</organism>
<protein>
    <submittedName>
        <fullName evidence="5">C2 domain-containing protein</fullName>
    </submittedName>
</protein>
<dbReference type="Proteomes" id="UP000585474">
    <property type="component" value="Unassembled WGS sequence"/>
</dbReference>
<reference evidence="6" key="1">
    <citation type="submission" date="2019-07" db="EMBL/GenBank/DDBJ databases">
        <title>De Novo Assembly of kiwifruit Actinidia rufa.</title>
        <authorList>
            <person name="Sugita-Konishi S."/>
            <person name="Sato K."/>
            <person name="Mori E."/>
            <person name="Abe Y."/>
            <person name="Kisaki G."/>
            <person name="Hamano K."/>
            <person name="Suezawa K."/>
            <person name="Otani M."/>
            <person name="Fukuda T."/>
            <person name="Manabe T."/>
            <person name="Gomi K."/>
            <person name="Tabuchi M."/>
            <person name="Akimitsu K."/>
            <person name="Kataoka I."/>
        </authorList>
    </citation>
    <scope>NUCLEOTIDE SEQUENCE [LARGE SCALE GENOMIC DNA]</scope>
    <source>
        <strain evidence="6">cv. Fuchu</strain>
    </source>
</reference>
<feature type="region of interest" description="Disordered" evidence="3">
    <location>
        <begin position="276"/>
        <end position="297"/>
    </location>
</feature>
<dbReference type="InterPro" id="IPR031968">
    <property type="entry name" value="VASt"/>
</dbReference>
<feature type="region of interest" description="Disordered" evidence="3">
    <location>
        <begin position="154"/>
        <end position="173"/>
    </location>
</feature>
<comment type="caution">
    <text evidence="5">The sequence shown here is derived from an EMBL/GenBank/DDBJ whole genome shotgun (WGS) entry which is preliminary data.</text>
</comment>
<keyword evidence="2" id="KW-0472">Membrane</keyword>
<dbReference type="EMBL" id="BJWL01000456">
    <property type="protein sequence ID" value="GFS45948.1"/>
    <property type="molecule type" value="Genomic_DNA"/>
</dbReference>
<proteinExistence type="predicted"/>
<dbReference type="Pfam" id="PF16016">
    <property type="entry name" value="VASt"/>
    <property type="match status" value="1"/>
</dbReference>
<keyword evidence="6" id="KW-1185">Reference proteome</keyword>
<evidence type="ECO:0000256" key="2">
    <source>
        <dbReference type="ARBA" id="ARBA00023136"/>
    </source>
</evidence>
<dbReference type="GO" id="GO:0016020">
    <property type="term" value="C:membrane"/>
    <property type="evidence" value="ECO:0007669"/>
    <property type="project" value="UniProtKB-SubCell"/>
</dbReference>
<dbReference type="PANTHER" id="PTHR47038:SF1">
    <property type="entry name" value="BAG-ASSOCIATED GRAM PROTEIN 1"/>
    <property type="match status" value="1"/>
</dbReference>
<dbReference type="InterPro" id="IPR044655">
    <property type="entry name" value="BAGP1-like"/>
</dbReference>
<feature type="domain" description="VASt" evidence="4">
    <location>
        <begin position="316"/>
        <end position="416"/>
    </location>
</feature>
<dbReference type="OrthoDB" id="67700at2759"/>
<dbReference type="PROSITE" id="PS51778">
    <property type="entry name" value="VAST"/>
    <property type="match status" value="1"/>
</dbReference>
<comment type="subcellular location">
    <subcellularLocation>
        <location evidence="1">Membrane</location>
    </subcellularLocation>
</comment>
<dbReference type="AlphaFoldDB" id="A0A7J0E194"/>
<evidence type="ECO:0000256" key="3">
    <source>
        <dbReference type="SAM" id="MobiDB-lite"/>
    </source>
</evidence>
<feature type="compositionally biased region" description="Basic residues" evidence="3">
    <location>
        <begin position="158"/>
        <end position="170"/>
    </location>
</feature>
<dbReference type="PANTHER" id="PTHR47038">
    <property type="entry name" value="BAG-ASSOCIATED GRAM PROTEIN 1"/>
    <property type="match status" value="1"/>
</dbReference>
<evidence type="ECO:0000256" key="1">
    <source>
        <dbReference type="ARBA" id="ARBA00004370"/>
    </source>
</evidence>
<sequence length="416" mass="46250">MGAGGHGVPPLGSPDVFEVKQSKVALGQPPPLPPPAAGLPLPDATRQPLTAFLQHLTALFPASFKLLELPAAFLEPPAAFLHAVSWSFLQPSWSFLCSLLEIHPSQLWESLIILVATFLSGDICGYVMKISSKCFSSYLEARLHGGSLEGVKESSRSLAKKPKVPRKTPHYRGEARCEGNELGRGQLTESEGSETCSLQARLVYSKLGSFFCEELRRRNLEGSLDGCSPFVEPEGLTLCRVRYKFASFWNRNHALRALQRAANNFHAMVEAEKKEKEQSALRAHSSSARGSKRRANIPEESVPKTLKFQPFVKEEVLVAIYNDVFPSTAEQFFDLLLNDGSLYINEYRAVRKDTNLTIGPWHAADEYDGQVRELTLRALCNSPMCPPDSAMTEWQHVVLSPDKKQLVKLLLHILIR</sequence>
<name>A0A7J0E194_9ERIC</name>
<evidence type="ECO:0000259" key="4">
    <source>
        <dbReference type="PROSITE" id="PS51778"/>
    </source>
</evidence>
<evidence type="ECO:0000313" key="6">
    <source>
        <dbReference type="Proteomes" id="UP000585474"/>
    </source>
</evidence>
<gene>
    <name evidence="5" type="ORF">Acr_00g0099140</name>
</gene>
<accession>A0A7J0E194</accession>